<proteinExistence type="predicted"/>
<protein>
    <submittedName>
        <fullName evidence="1">Uncharacterized protein</fullName>
    </submittedName>
</protein>
<gene>
    <name evidence="1" type="ORF">HMPREF0367_00934</name>
</gene>
<accession>U2PPB0</accession>
<evidence type="ECO:0000313" key="2">
    <source>
        <dbReference type="Proteomes" id="UP000016658"/>
    </source>
</evidence>
<sequence length="127" mass="14257">MYGEVYVQYTPIGGNNLSRSAMNNDTGLSGSSGKFDDNVPYGVHVGWSLPGGITQHNTWGYLIDRTKLYSDDDVQSMITGLSEDEAIQKINDLVYDYVHRVLNYDGQDPEYDWGAFKNYFSGCVTVY</sequence>
<name>U2PPB0_9FIRM</name>
<dbReference type="Proteomes" id="UP000016658">
    <property type="component" value="Unassembled WGS sequence"/>
</dbReference>
<dbReference type="OrthoDB" id="2306834at2"/>
<evidence type="ECO:0000313" key="1">
    <source>
        <dbReference type="EMBL" id="ERK45589.1"/>
    </source>
</evidence>
<comment type="caution">
    <text evidence="1">The sequence shown here is derived from an EMBL/GenBank/DDBJ whole genome shotgun (WGS) entry which is preliminary data.</text>
</comment>
<dbReference type="HOGENOM" id="CLU_1967264_0_0_9"/>
<organism evidence="1 2">
    <name type="scientific">Faecalitalea cylindroides ATCC 27803</name>
    <dbReference type="NCBI Taxonomy" id="649755"/>
    <lineage>
        <taxon>Bacteria</taxon>
        <taxon>Bacillati</taxon>
        <taxon>Bacillota</taxon>
        <taxon>Erysipelotrichia</taxon>
        <taxon>Erysipelotrichales</taxon>
        <taxon>Erysipelotrichaceae</taxon>
        <taxon>Faecalitalea</taxon>
    </lineage>
</organism>
<dbReference type="AlphaFoldDB" id="U2PPB0"/>
<dbReference type="EMBL" id="AWVI01000040">
    <property type="protein sequence ID" value="ERK45589.1"/>
    <property type="molecule type" value="Genomic_DNA"/>
</dbReference>
<reference evidence="1 2" key="1">
    <citation type="submission" date="2013-06" db="EMBL/GenBank/DDBJ databases">
        <authorList>
            <person name="Weinstock G."/>
            <person name="Sodergren E."/>
            <person name="Lobos E.A."/>
            <person name="Fulton L."/>
            <person name="Fulton R."/>
            <person name="Courtney L."/>
            <person name="Fronick C."/>
            <person name="O'Laughlin M."/>
            <person name="Godfrey J."/>
            <person name="Wilson R.M."/>
            <person name="Miner T."/>
            <person name="Farmer C."/>
            <person name="Delehaunty K."/>
            <person name="Cordes M."/>
            <person name="Minx P."/>
            <person name="Tomlinson C."/>
            <person name="Chen J."/>
            <person name="Wollam A."/>
            <person name="Pepin K.H."/>
            <person name="Bhonagiri V."/>
            <person name="Zhang X."/>
            <person name="Warren W."/>
            <person name="Mitreva M."/>
            <person name="Mardis E.R."/>
            <person name="Wilson R.K."/>
        </authorList>
    </citation>
    <scope>NUCLEOTIDE SEQUENCE [LARGE SCALE GENOMIC DNA]</scope>
    <source>
        <strain evidence="1 2">ATCC 27803</strain>
    </source>
</reference>
<dbReference type="RefSeq" id="WP_035402544.1">
    <property type="nucleotide sequence ID" value="NZ_KI271017.1"/>
</dbReference>